<reference evidence="10 11" key="1">
    <citation type="submission" date="2019-11" db="EMBL/GenBank/DDBJ databases">
        <title>Venturia inaequalis Genome Resource.</title>
        <authorList>
            <person name="Lichtner F.J."/>
        </authorList>
    </citation>
    <scope>NUCLEOTIDE SEQUENCE [LARGE SCALE GENOMIC DNA]</scope>
    <source>
        <strain evidence="10">Bline_iso_100314</strain>
    </source>
</reference>
<feature type="transmembrane region" description="Helical" evidence="7">
    <location>
        <begin position="338"/>
        <end position="358"/>
    </location>
</feature>
<keyword evidence="5 7" id="KW-1133">Transmembrane helix</keyword>
<dbReference type="EMBL" id="WNWQ01001040">
    <property type="protein sequence ID" value="KAE9962472.1"/>
    <property type="molecule type" value="Genomic_DNA"/>
</dbReference>
<dbReference type="Proteomes" id="UP000433883">
    <property type="component" value="Unassembled WGS sequence"/>
</dbReference>
<dbReference type="InterPro" id="IPR003663">
    <property type="entry name" value="Sugar/inositol_transpt"/>
</dbReference>
<feature type="domain" description="Major facilitator superfamily (MFS) profile" evidence="9">
    <location>
        <begin position="16"/>
        <end position="386"/>
    </location>
</feature>
<feature type="transmembrane region" description="Helical" evidence="7">
    <location>
        <begin position="111"/>
        <end position="132"/>
    </location>
</feature>
<dbReference type="PANTHER" id="PTHR48022:SF26">
    <property type="entry name" value="MAJOR FACILITATOR SUPERFAMILY (MFS) PROFILE DOMAIN-CONTAINING PROTEIN-RELATED"/>
    <property type="match status" value="1"/>
</dbReference>
<proteinExistence type="inferred from homology"/>
<evidence type="ECO:0000256" key="4">
    <source>
        <dbReference type="ARBA" id="ARBA00022692"/>
    </source>
</evidence>
<feature type="transmembrane region" description="Helical" evidence="7">
    <location>
        <begin position="55"/>
        <end position="75"/>
    </location>
</feature>
<dbReference type="InterPro" id="IPR036259">
    <property type="entry name" value="MFS_trans_sf"/>
</dbReference>
<feature type="chain" id="PRO_5034835828" description="Major facilitator superfamily (MFS) profile domain-containing protein" evidence="8">
    <location>
        <begin position="22"/>
        <end position="386"/>
    </location>
</feature>
<dbReference type="GO" id="GO:0016020">
    <property type="term" value="C:membrane"/>
    <property type="evidence" value="ECO:0007669"/>
    <property type="project" value="UniProtKB-SubCell"/>
</dbReference>
<evidence type="ECO:0000256" key="5">
    <source>
        <dbReference type="ARBA" id="ARBA00022989"/>
    </source>
</evidence>
<evidence type="ECO:0000256" key="3">
    <source>
        <dbReference type="ARBA" id="ARBA00022448"/>
    </source>
</evidence>
<name>A0A8H3YLB1_VENIN</name>
<evidence type="ECO:0000256" key="2">
    <source>
        <dbReference type="ARBA" id="ARBA00010992"/>
    </source>
</evidence>
<gene>
    <name evidence="10" type="ORF">BLS_000286</name>
</gene>
<dbReference type="PRINTS" id="PR00171">
    <property type="entry name" value="SUGRTRNSPORT"/>
</dbReference>
<dbReference type="GO" id="GO:0005351">
    <property type="term" value="F:carbohydrate:proton symporter activity"/>
    <property type="evidence" value="ECO:0007669"/>
    <property type="project" value="TreeGrafter"/>
</dbReference>
<dbReference type="SUPFAM" id="SSF103473">
    <property type="entry name" value="MFS general substrate transporter"/>
    <property type="match status" value="1"/>
</dbReference>
<dbReference type="InterPro" id="IPR005828">
    <property type="entry name" value="MFS_sugar_transport-like"/>
</dbReference>
<dbReference type="InterPro" id="IPR050360">
    <property type="entry name" value="MFS_Sugar_Transporters"/>
</dbReference>
<evidence type="ECO:0000256" key="6">
    <source>
        <dbReference type="ARBA" id="ARBA00023136"/>
    </source>
</evidence>
<feature type="signal peptide" evidence="8">
    <location>
        <begin position="1"/>
        <end position="21"/>
    </location>
</feature>
<dbReference type="PANTHER" id="PTHR48022">
    <property type="entry name" value="PLASTIDIC GLUCOSE TRANSPORTER 4"/>
    <property type="match status" value="1"/>
</dbReference>
<feature type="transmembrane region" description="Helical" evidence="7">
    <location>
        <begin position="364"/>
        <end position="384"/>
    </location>
</feature>
<evidence type="ECO:0000313" key="10">
    <source>
        <dbReference type="EMBL" id="KAE9962472.1"/>
    </source>
</evidence>
<dbReference type="PROSITE" id="PS00216">
    <property type="entry name" value="SUGAR_TRANSPORT_1"/>
    <property type="match status" value="1"/>
</dbReference>
<dbReference type="PROSITE" id="PS51257">
    <property type="entry name" value="PROKAR_LIPOPROTEIN"/>
    <property type="match status" value="1"/>
</dbReference>
<dbReference type="PROSITE" id="PS50850">
    <property type="entry name" value="MFS"/>
    <property type="match status" value="1"/>
</dbReference>
<keyword evidence="4 7" id="KW-0812">Transmembrane</keyword>
<evidence type="ECO:0000313" key="11">
    <source>
        <dbReference type="Proteomes" id="UP000433883"/>
    </source>
</evidence>
<organism evidence="10 11">
    <name type="scientific">Venturia inaequalis</name>
    <name type="common">Apple scab fungus</name>
    <dbReference type="NCBI Taxonomy" id="5025"/>
    <lineage>
        <taxon>Eukaryota</taxon>
        <taxon>Fungi</taxon>
        <taxon>Dikarya</taxon>
        <taxon>Ascomycota</taxon>
        <taxon>Pezizomycotina</taxon>
        <taxon>Dothideomycetes</taxon>
        <taxon>Pleosporomycetidae</taxon>
        <taxon>Venturiales</taxon>
        <taxon>Venturiaceae</taxon>
        <taxon>Venturia</taxon>
    </lineage>
</organism>
<keyword evidence="8" id="KW-0732">Signal</keyword>
<sequence>MRPYFGMTGGWLTFWVTVACATDMTLFGYDQGVFGGVVVTGDYLDVMNLRNNSSLLGTVTAIYDIGCFFGAILAFVVGDPLGRKNTILLGTTTMSIGAILQISAFGVPQMIIGRIIAGIGNGLNTATAPVWQGETSKASWRGKLVIIEMIMNIAGFSLSNWMTYGFSFLSGGITWRFPLAFQFVFIFILFATVPWLPESPRWLIAKGRVEEAEQILADLEGKTVDDAYIITQSKEIQWAANYEKEHQVRWRDIIRGRTENAGGTCTVRRLLLGMGTQAMQQLAGINVTSYYLPTVLINSVGQTESMARLLAACNSVSYLLFSLIGIPNVERWGRRKMMMYAAAGQFFCYLIITILLYYNEKPGYAGAGKVAEASIAFFFLYYVFSA</sequence>
<dbReference type="Pfam" id="PF00083">
    <property type="entry name" value="Sugar_tr"/>
    <property type="match status" value="1"/>
</dbReference>
<comment type="similarity">
    <text evidence="2">Belongs to the major facilitator superfamily. Sugar transporter (TC 2.A.1.1) family.</text>
</comment>
<accession>A0A8H3YLB1</accession>
<dbReference type="InterPro" id="IPR005829">
    <property type="entry name" value="Sugar_transporter_CS"/>
</dbReference>
<keyword evidence="3" id="KW-0813">Transport</keyword>
<evidence type="ECO:0000259" key="9">
    <source>
        <dbReference type="PROSITE" id="PS50850"/>
    </source>
</evidence>
<feature type="transmembrane region" description="Helical" evidence="7">
    <location>
        <begin position="87"/>
        <end position="105"/>
    </location>
</feature>
<evidence type="ECO:0000256" key="8">
    <source>
        <dbReference type="SAM" id="SignalP"/>
    </source>
</evidence>
<protein>
    <recommendedName>
        <fullName evidence="9">Major facilitator superfamily (MFS) profile domain-containing protein</fullName>
    </recommendedName>
</protein>
<comment type="subcellular location">
    <subcellularLocation>
        <location evidence="1">Membrane</location>
        <topology evidence="1">Multi-pass membrane protein</topology>
    </subcellularLocation>
</comment>
<dbReference type="AlphaFoldDB" id="A0A8H3YLB1"/>
<feature type="transmembrane region" description="Helical" evidence="7">
    <location>
        <begin position="175"/>
        <end position="196"/>
    </location>
</feature>
<keyword evidence="6 7" id="KW-0472">Membrane</keyword>
<evidence type="ECO:0000256" key="1">
    <source>
        <dbReference type="ARBA" id="ARBA00004141"/>
    </source>
</evidence>
<dbReference type="InterPro" id="IPR020846">
    <property type="entry name" value="MFS_dom"/>
</dbReference>
<comment type="caution">
    <text evidence="10">The sequence shown here is derived from an EMBL/GenBank/DDBJ whole genome shotgun (WGS) entry which is preliminary data.</text>
</comment>
<evidence type="ECO:0000256" key="7">
    <source>
        <dbReference type="SAM" id="Phobius"/>
    </source>
</evidence>
<dbReference type="Gene3D" id="1.20.1250.20">
    <property type="entry name" value="MFS general substrate transporter like domains"/>
    <property type="match status" value="1"/>
</dbReference>